<gene>
    <name evidence="1" type="ORF">NP048_17090</name>
</gene>
<name>A0ABY5KNY4_9CELL</name>
<sequence length="195" mass="21484">MTQRRIHSLTWRPPDDWLSWSLDAVVEARTDAATLADGRTLDALMAAVAEFQTIVTQEVPGTAAAALWVPDPQTREPLATAALRVTSPGPEGRWDLEETLDFARSTVRVPTGVKLLDVAALPTTTPAGDAVIQIVDSRPRFGRRVNREWVWFILPPSTQETLLLQVQCDLVRFFDEVSDLTAEIADTVAVELEPA</sequence>
<dbReference type="RefSeq" id="WP_227575232.1">
    <property type="nucleotide sequence ID" value="NZ_CP101987.1"/>
</dbReference>
<dbReference type="EMBL" id="CP101987">
    <property type="protein sequence ID" value="UUI71484.1"/>
    <property type="molecule type" value="Genomic_DNA"/>
</dbReference>
<reference evidence="1 2" key="1">
    <citation type="submission" date="2022-07" db="EMBL/GenBank/DDBJ databases">
        <title>Novel species in genus cellulomonas.</title>
        <authorList>
            <person name="Ye L."/>
        </authorList>
    </citation>
    <scope>NUCLEOTIDE SEQUENCE [LARGE SCALE GENOMIC DNA]</scope>
    <source>
        <strain evidence="2">zg-B89</strain>
    </source>
</reference>
<accession>A0ABY5KNY4</accession>
<keyword evidence="2" id="KW-1185">Reference proteome</keyword>
<evidence type="ECO:0000313" key="1">
    <source>
        <dbReference type="EMBL" id="UUI71484.1"/>
    </source>
</evidence>
<protein>
    <submittedName>
        <fullName evidence="1">Uncharacterized protein</fullName>
    </submittedName>
</protein>
<evidence type="ECO:0000313" key="2">
    <source>
        <dbReference type="Proteomes" id="UP001316384"/>
    </source>
</evidence>
<dbReference type="Proteomes" id="UP001316384">
    <property type="component" value="Chromosome"/>
</dbReference>
<organism evidence="1 2">
    <name type="scientific">Cellulomonas xiejunii</name>
    <dbReference type="NCBI Taxonomy" id="2968083"/>
    <lineage>
        <taxon>Bacteria</taxon>
        <taxon>Bacillati</taxon>
        <taxon>Actinomycetota</taxon>
        <taxon>Actinomycetes</taxon>
        <taxon>Micrococcales</taxon>
        <taxon>Cellulomonadaceae</taxon>
        <taxon>Cellulomonas</taxon>
    </lineage>
</organism>
<proteinExistence type="predicted"/>